<dbReference type="AlphaFoldDB" id="A0AA90NL11"/>
<name>A0AA90NL11_9GAMM</name>
<proteinExistence type="predicted"/>
<keyword evidence="2" id="KW-1185">Reference proteome</keyword>
<accession>A0AA90NL11</accession>
<evidence type="ECO:0000313" key="1">
    <source>
        <dbReference type="EMBL" id="MDP0588550.1"/>
    </source>
</evidence>
<organism evidence="1 2">
    <name type="scientific">Candidatus Endonucleibacter bathymodioli</name>
    <dbReference type="NCBI Taxonomy" id="539814"/>
    <lineage>
        <taxon>Bacteria</taxon>
        <taxon>Pseudomonadati</taxon>
        <taxon>Pseudomonadota</taxon>
        <taxon>Gammaproteobacteria</taxon>
        <taxon>Oceanospirillales</taxon>
        <taxon>Endozoicomonadaceae</taxon>
        <taxon>Candidatus Endonucleibacter</taxon>
    </lineage>
</organism>
<evidence type="ECO:0000313" key="2">
    <source>
        <dbReference type="Proteomes" id="UP001178148"/>
    </source>
</evidence>
<dbReference type="Proteomes" id="UP001178148">
    <property type="component" value="Unassembled WGS sequence"/>
</dbReference>
<dbReference type="EMBL" id="JASXSV010000005">
    <property type="protein sequence ID" value="MDP0588550.1"/>
    <property type="molecule type" value="Genomic_DNA"/>
</dbReference>
<sequence>MIDRLPMFISGTANLVYEGEESAFYFRNTRLVEVNVDFSMHFFEELVMENMIKGLINNLIIIRLEDSSPMVKEINGRNVDVVAVAGILQLMYSPRAPSQ</sequence>
<gene>
    <name evidence="1" type="ORF">QS748_04915</name>
</gene>
<comment type="caution">
    <text evidence="1">The sequence shown here is derived from an EMBL/GenBank/DDBJ whole genome shotgun (WGS) entry which is preliminary data.</text>
</comment>
<protein>
    <submittedName>
        <fullName evidence="1">Uncharacterized protein</fullName>
    </submittedName>
</protein>
<reference evidence="1 2" key="1">
    <citation type="journal article" date="2023" name="bioRxiv">
        <title>An intranuclear bacterial parasite of deep-sea mussels expresses apoptosis inhibitors acquired from its host.</title>
        <authorList>
            <person name="Gonzalez Porras M.A."/>
            <person name="Assie A."/>
            <person name="Tietjen M."/>
            <person name="Violette M."/>
            <person name="Kleiner M."/>
            <person name="Gruber-Vodicka H."/>
            <person name="Dubilier N."/>
            <person name="Leisch N."/>
        </authorList>
    </citation>
    <scope>NUCLEOTIDE SEQUENCE [LARGE SCALE GENOMIC DNA]</scope>
    <source>
        <strain evidence="1">IAP13</strain>
    </source>
</reference>